<dbReference type="AlphaFoldDB" id="A0AAD7AKI2"/>
<dbReference type="InterPro" id="IPR018620">
    <property type="entry name" value="Ubiquitin3-bd_protein_But2_C"/>
</dbReference>
<accession>A0AAD7AKI2</accession>
<proteinExistence type="predicted"/>
<comment type="caution">
    <text evidence="2">The sequence shown here is derived from an EMBL/GenBank/DDBJ whole genome shotgun (WGS) entry which is preliminary data.</text>
</comment>
<evidence type="ECO:0000313" key="3">
    <source>
        <dbReference type="Proteomes" id="UP001218218"/>
    </source>
</evidence>
<feature type="domain" description="Ubiquitin 3 binding protein But2 C-terminal" evidence="1">
    <location>
        <begin position="85"/>
        <end position="218"/>
    </location>
</feature>
<keyword evidence="3" id="KW-1185">Reference proteome</keyword>
<reference evidence="2" key="1">
    <citation type="submission" date="2023-03" db="EMBL/GenBank/DDBJ databases">
        <title>Massive genome expansion in bonnet fungi (Mycena s.s.) driven by repeated elements and novel gene families across ecological guilds.</title>
        <authorList>
            <consortium name="Lawrence Berkeley National Laboratory"/>
            <person name="Harder C.B."/>
            <person name="Miyauchi S."/>
            <person name="Viragh M."/>
            <person name="Kuo A."/>
            <person name="Thoen E."/>
            <person name="Andreopoulos B."/>
            <person name="Lu D."/>
            <person name="Skrede I."/>
            <person name="Drula E."/>
            <person name="Henrissat B."/>
            <person name="Morin E."/>
            <person name="Kohler A."/>
            <person name="Barry K."/>
            <person name="LaButti K."/>
            <person name="Morin E."/>
            <person name="Salamov A."/>
            <person name="Lipzen A."/>
            <person name="Mereny Z."/>
            <person name="Hegedus B."/>
            <person name="Baldrian P."/>
            <person name="Stursova M."/>
            <person name="Weitz H."/>
            <person name="Taylor A."/>
            <person name="Grigoriev I.V."/>
            <person name="Nagy L.G."/>
            <person name="Martin F."/>
            <person name="Kauserud H."/>
        </authorList>
    </citation>
    <scope>NUCLEOTIDE SEQUENCE</scope>
    <source>
        <strain evidence="2">CBHHK002</strain>
    </source>
</reference>
<dbReference type="Pfam" id="PF09792">
    <property type="entry name" value="But2"/>
    <property type="match status" value="1"/>
</dbReference>
<organism evidence="2 3">
    <name type="scientific">Mycena albidolilacea</name>
    <dbReference type="NCBI Taxonomy" id="1033008"/>
    <lineage>
        <taxon>Eukaryota</taxon>
        <taxon>Fungi</taxon>
        <taxon>Dikarya</taxon>
        <taxon>Basidiomycota</taxon>
        <taxon>Agaricomycotina</taxon>
        <taxon>Agaricomycetes</taxon>
        <taxon>Agaricomycetidae</taxon>
        <taxon>Agaricales</taxon>
        <taxon>Marasmiineae</taxon>
        <taxon>Mycenaceae</taxon>
        <taxon>Mycena</taxon>
    </lineage>
</organism>
<gene>
    <name evidence="2" type="ORF">DFH08DRAFT_358402</name>
</gene>
<evidence type="ECO:0000259" key="1">
    <source>
        <dbReference type="Pfam" id="PF09792"/>
    </source>
</evidence>
<protein>
    <recommendedName>
        <fullName evidence="1">Ubiquitin 3 binding protein But2 C-terminal domain-containing protein</fullName>
    </recommendedName>
</protein>
<name>A0AAD7AKI2_9AGAR</name>
<evidence type="ECO:0000313" key="2">
    <source>
        <dbReference type="EMBL" id="KAJ7360689.1"/>
    </source>
</evidence>
<dbReference type="Proteomes" id="UP001218218">
    <property type="component" value="Unassembled WGS sequence"/>
</dbReference>
<dbReference type="EMBL" id="JARIHO010000005">
    <property type="protein sequence ID" value="KAJ7360689.1"/>
    <property type="molecule type" value="Genomic_DNA"/>
</dbReference>
<sequence>MACTFLNLSFLTFRRVFVTNNIKYAHIELETPNSYIGLERAVRDPNSPPPKPVSNYPRFSAQVNQTDSGAVYYELNRHFTNFGTAWPTDRTFRVTAGASTIVQFRVQDFGMEKCTLTLSTGMTLPESGHHGRRDAGHAHPTPAGRMDLWQLDQARAIDPQRLSWRTRPKRSRLVTSWDLAHSASLRTDEFACKSASIITFELACSGQEDCLLDFTQSKEGSESAFMLVQHSSL</sequence>